<dbReference type="Pfam" id="PF03061">
    <property type="entry name" value="4HBT"/>
    <property type="match status" value="1"/>
</dbReference>
<keyword evidence="1 4" id="KW-0378">Hydrolase</keyword>
<organism evidence="4 5">
    <name type="scientific">Halobium salinum</name>
    <dbReference type="NCBI Taxonomy" id="1364940"/>
    <lineage>
        <taxon>Archaea</taxon>
        <taxon>Methanobacteriati</taxon>
        <taxon>Methanobacteriota</taxon>
        <taxon>Stenosarchaea group</taxon>
        <taxon>Halobacteria</taxon>
        <taxon>Halobacteriales</taxon>
        <taxon>Haloferacaceae</taxon>
        <taxon>Halobium</taxon>
    </lineage>
</organism>
<keyword evidence="5" id="KW-1185">Reference proteome</keyword>
<dbReference type="CDD" id="cd03442">
    <property type="entry name" value="BFIT_BACH"/>
    <property type="match status" value="1"/>
</dbReference>
<feature type="region of interest" description="Disordered" evidence="2">
    <location>
        <begin position="1"/>
        <end position="24"/>
    </location>
</feature>
<evidence type="ECO:0000313" key="5">
    <source>
        <dbReference type="Proteomes" id="UP001595921"/>
    </source>
</evidence>
<dbReference type="Proteomes" id="UP001595921">
    <property type="component" value="Unassembled WGS sequence"/>
</dbReference>
<feature type="compositionally biased region" description="Basic and acidic residues" evidence="2">
    <location>
        <begin position="7"/>
        <end position="16"/>
    </location>
</feature>
<evidence type="ECO:0000256" key="2">
    <source>
        <dbReference type="SAM" id="MobiDB-lite"/>
    </source>
</evidence>
<dbReference type="PANTHER" id="PTHR11049">
    <property type="entry name" value="ACYL COENZYME A THIOESTER HYDROLASE"/>
    <property type="match status" value="1"/>
</dbReference>
<protein>
    <submittedName>
        <fullName evidence="4">Acyl-CoA thioesterase</fullName>
        <ecNumber evidence="4">3.1.2.20</ecNumber>
    </submittedName>
</protein>
<dbReference type="InterPro" id="IPR029069">
    <property type="entry name" value="HotDog_dom_sf"/>
</dbReference>
<dbReference type="InterPro" id="IPR040170">
    <property type="entry name" value="Cytosol_ACT"/>
</dbReference>
<dbReference type="SUPFAM" id="SSF54637">
    <property type="entry name" value="Thioesterase/thiol ester dehydrase-isomerase"/>
    <property type="match status" value="1"/>
</dbReference>
<dbReference type="PROSITE" id="PS51770">
    <property type="entry name" value="HOTDOG_ACOT"/>
    <property type="match status" value="1"/>
</dbReference>
<dbReference type="InterPro" id="IPR033120">
    <property type="entry name" value="HOTDOG_ACOT"/>
</dbReference>
<dbReference type="EC" id="3.1.2.20" evidence="4"/>
<dbReference type="EMBL" id="JBHSDS010000017">
    <property type="protein sequence ID" value="MFC4360509.1"/>
    <property type="molecule type" value="Genomic_DNA"/>
</dbReference>
<name>A0ABD5PII7_9EURY</name>
<evidence type="ECO:0000256" key="1">
    <source>
        <dbReference type="ARBA" id="ARBA00022801"/>
    </source>
</evidence>
<comment type="caution">
    <text evidence="4">The sequence shown here is derived from an EMBL/GenBank/DDBJ whole genome shotgun (WGS) entry which is preliminary data.</text>
</comment>
<reference evidence="4 5" key="1">
    <citation type="journal article" date="2019" name="Int. J. Syst. Evol. Microbiol.">
        <title>The Global Catalogue of Microorganisms (GCM) 10K type strain sequencing project: providing services to taxonomists for standard genome sequencing and annotation.</title>
        <authorList>
            <consortium name="The Broad Institute Genomics Platform"/>
            <consortium name="The Broad Institute Genome Sequencing Center for Infectious Disease"/>
            <person name="Wu L."/>
            <person name="Ma J."/>
        </authorList>
    </citation>
    <scope>NUCLEOTIDE SEQUENCE [LARGE SCALE GENOMIC DNA]</scope>
    <source>
        <strain evidence="4 5">CGMCC 1.12553</strain>
    </source>
</reference>
<dbReference type="GO" id="GO:0047617">
    <property type="term" value="F:fatty acyl-CoA hydrolase activity"/>
    <property type="evidence" value="ECO:0007669"/>
    <property type="project" value="UniProtKB-EC"/>
</dbReference>
<dbReference type="InterPro" id="IPR006683">
    <property type="entry name" value="Thioestr_dom"/>
</dbReference>
<sequence length="147" mass="16180">MASISETHMENRERIQPNDTNNYGSAHGGNIMHWMDEIGAMSAMRHAGDTCVTAHVSDLDFRRPVPQGDTCVISAYAYATGESSIRVRIQAFHENPRTGEREQTTDAYFVFVAVDEEGTPVAVPDLDVETDECETLRNAALSGENSD</sequence>
<dbReference type="PANTHER" id="PTHR11049:SF24">
    <property type="entry name" value="CYTOSOLIC ACYL COENZYME A THIOESTER HYDROLASE"/>
    <property type="match status" value="1"/>
</dbReference>
<gene>
    <name evidence="4" type="ORF">ACFO0N_21390</name>
</gene>
<accession>A0ABD5PII7</accession>
<evidence type="ECO:0000313" key="4">
    <source>
        <dbReference type="EMBL" id="MFC4360509.1"/>
    </source>
</evidence>
<evidence type="ECO:0000259" key="3">
    <source>
        <dbReference type="PROSITE" id="PS51770"/>
    </source>
</evidence>
<dbReference type="AlphaFoldDB" id="A0ABD5PII7"/>
<feature type="domain" description="HotDog ACOT-type" evidence="3">
    <location>
        <begin position="5"/>
        <end position="117"/>
    </location>
</feature>
<dbReference type="Gene3D" id="3.10.129.10">
    <property type="entry name" value="Hotdog Thioesterase"/>
    <property type="match status" value="1"/>
</dbReference>
<proteinExistence type="predicted"/>
<dbReference type="RefSeq" id="WP_267620756.1">
    <property type="nucleotide sequence ID" value="NZ_JAODIW010000005.1"/>
</dbReference>